<accession>A0A5K3FT80</accession>
<evidence type="ECO:0000256" key="4">
    <source>
        <dbReference type="ARBA" id="ARBA00022989"/>
    </source>
</evidence>
<organism evidence="7">
    <name type="scientific">Mesocestoides corti</name>
    <name type="common">Flatworm</name>
    <dbReference type="NCBI Taxonomy" id="53468"/>
    <lineage>
        <taxon>Eukaryota</taxon>
        <taxon>Metazoa</taxon>
        <taxon>Spiralia</taxon>
        <taxon>Lophotrochozoa</taxon>
        <taxon>Platyhelminthes</taxon>
        <taxon>Cestoda</taxon>
        <taxon>Eucestoda</taxon>
        <taxon>Cyclophyllidea</taxon>
        <taxon>Mesocestoididae</taxon>
        <taxon>Mesocestoides</taxon>
    </lineage>
</organism>
<reference evidence="7" key="1">
    <citation type="submission" date="2019-11" db="UniProtKB">
        <authorList>
            <consortium name="WormBaseParasite"/>
        </authorList>
    </citation>
    <scope>IDENTIFICATION</scope>
</reference>
<dbReference type="Pfam" id="PF04117">
    <property type="entry name" value="Mpv17_PMP22"/>
    <property type="match status" value="1"/>
</dbReference>
<sequence>MASNVFMKRLSVFGRLRSLNLMNRLSTSLSKHKWLLSNILLCGSTSVVADLSTQLFSQKDNQEELAIDWRRVFAFGSSSLVLAPTVHYWYIYLDGIVAGSQVSIIFKKLGYDAVIFSPIYIFLFYCFQSAFEGTCYADCFQKLRATGPVLWTLESVSWIPLQFINFRFVPLTYRVLYDNVVSFSFDTLYSLVYHADEIPPTN</sequence>
<comment type="similarity">
    <text evidence="2 6">Belongs to the peroxisomal membrane protein PXMP2/4 family.</text>
</comment>
<dbReference type="AlphaFoldDB" id="A0A5K3FT80"/>
<dbReference type="PANTHER" id="PTHR11266:SF8">
    <property type="entry name" value="MPV17-LIKE PROTEIN 2"/>
    <property type="match status" value="1"/>
</dbReference>
<dbReference type="GO" id="GO:0061668">
    <property type="term" value="P:mitochondrial ribosome assembly"/>
    <property type="evidence" value="ECO:0007669"/>
    <property type="project" value="TreeGrafter"/>
</dbReference>
<comment type="subcellular location">
    <subcellularLocation>
        <location evidence="1">Membrane</location>
        <topology evidence="1">Multi-pass membrane protein</topology>
    </subcellularLocation>
</comment>
<keyword evidence="5 6" id="KW-0472">Membrane</keyword>
<evidence type="ECO:0000256" key="3">
    <source>
        <dbReference type="ARBA" id="ARBA00022692"/>
    </source>
</evidence>
<protein>
    <submittedName>
        <fullName evidence="7">PXMP2/4 family protein 2</fullName>
    </submittedName>
</protein>
<dbReference type="GO" id="GO:0005739">
    <property type="term" value="C:mitochondrion"/>
    <property type="evidence" value="ECO:0007669"/>
    <property type="project" value="TreeGrafter"/>
</dbReference>
<proteinExistence type="inferred from homology"/>
<dbReference type="PANTHER" id="PTHR11266">
    <property type="entry name" value="PEROXISOMAL MEMBRANE PROTEIN 2, PXMP2 MPV17"/>
    <property type="match status" value="1"/>
</dbReference>
<evidence type="ECO:0000313" key="7">
    <source>
        <dbReference type="WBParaSite" id="MCU_011263-RA"/>
    </source>
</evidence>
<dbReference type="WBParaSite" id="MCU_011263-RA">
    <property type="protein sequence ID" value="MCU_011263-RA"/>
    <property type="gene ID" value="MCU_011263"/>
</dbReference>
<dbReference type="GO" id="GO:0016020">
    <property type="term" value="C:membrane"/>
    <property type="evidence" value="ECO:0007669"/>
    <property type="project" value="UniProtKB-SubCell"/>
</dbReference>
<evidence type="ECO:0000256" key="2">
    <source>
        <dbReference type="ARBA" id="ARBA00006824"/>
    </source>
</evidence>
<name>A0A5K3FT80_MESCO</name>
<evidence type="ECO:0000256" key="5">
    <source>
        <dbReference type="ARBA" id="ARBA00023136"/>
    </source>
</evidence>
<dbReference type="InterPro" id="IPR007248">
    <property type="entry name" value="Mpv17_PMP22"/>
</dbReference>
<evidence type="ECO:0000256" key="1">
    <source>
        <dbReference type="ARBA" id="ARBA00004141"/>
    </source>
</evidence>
<feature type="transmembrane region" description="Helical" evidence="6">
    <location>
        <begin position="113"/>
        <end position="131"/>
    </location>
</feature>
<feature type="transmembrane region" description="Helical" evidence="6">
    <location>
        <begin position="73"/>
        <end position="92"/>
    </location>
</feature>
<keyword evidence="3 6" id="KW-0812">Transmembrane</keyword>
<evidence type="ECO:0000256" key="6">
    <source>
        <dbReference type="RuleBase" id="RU363053"/>
    </source>
</evidence>
<keyword evidence="4 6" id="KW-1133">Transmembrane helix</keyword>